<feature type="transmembrane region" description="Helical" evidence="1">
    <location>
        <begin position="60"/>
        <end position="80"/>
    </location>
</feature>
<dbReference type="Proteomes" id="UP001303046">
    <property type="component" value="Unassembled WGS sequence"/>
</dbReference>
<name>A0ABR1DG62_NECAM</name>
<keyword evidence="1" id="KW-1133">Transmembrane helix</keyword>
<evidence type="ECO:0000313" key="2">
    <source>
        <dbReference type="EMBL" id="KAK6749337.1"/>
    </source>
</evidence>
<dbReference type="EMBL" id="JAVFWL010000004">
    <property type="protein sequence ID" value="KAK6749337.1"/>
    <property type="molecule type" value="Genomic_DNA"/>
</dbReference>
<proteinExistence type="predicted"/>
<comment type="caution">
    <text evidence="2">The sequence shown here is derived from an EMBL/GenBank/DDBJ whole genome shotgun (WGS) entry which is preliminary data.</text>
</comment>
<evidence type="ECO:0000313" key="3">
    <source>
        <dbReference type="Proteomes" id="UP001303046"/>
    </source>
</evidence>
<evidence type="ECO:0000256" key="1">
    <source>
        <dbReference type="SAM" id="Phobius"/>
    </source>
</evidence>
<gene>
    <name evidence="2" type="primary">Necator_chrIV.g15052</name>
    <name evidence="2" type="ORF">RB195_001757</name>
</gene>
<protein>
    <submittedName>
        <fullName evidence="2">Uncharacterized protein</fullName>
    </submittedName>
</protein>
<reference evidence="2 3" key="1">
    <citation type="submission" date="2023-08" db="EMBL/GenBank/DDBJ databases">
        <title>A Necator americanus chromosomal reference genome.</title>
        <authorList>
            <person name="Ilik V."/>
            <person name="Petrzelkova K.J."/>
            <person name="Pardy F."/>
            <person name="Fuh T."/>
            <person name="Niatou-Singa F.S."/>
            <person name="Gouil Q."/>
            <person name="Baker L."/>
            <person name="Ritchie M.E."/>
            <person name="Jex A.R."/>
            <person name="Gazzola D."/>
            <person name="Li H."/>
            <person name="Toshio Fujiwara R."/>
            <person name="Zhan B."/>
            <person name="Aroian R.V."/>
            <person name="Pafco B."/>
            <person name="Schwarz E.M."/>
        </authorList>
    </citation>
    <scope>NUCLEOTIDE SEQUENCE [LARGE SCALE GENOMIC DNA]</scope>
    <source>
        <strain evidence="2 3">Aroian</strain>
        <tissue evidence="2">Whole animal</tissue>
    </source>
</reference>
<accession>A0ABR1DG62</accession>
<organism evidence="2 3">
    <name type="scientific">Necator americanus</name>
    <name type="common">Human hookworm</name>
    <dbReference type="NCBI Taxonomy" id="51031"/>
    <lineage>
        <taxon>Eukaryota</taxon>
        <taxon>Metazoa</taxon>
        <taxon>Ecdysozoa</taxon>
        <taxon>Nematoda</taxon>
        <taxon>Chromadorea</taxon>
        <taxon>Rhabditida</taxon>
        <taxon>Rhabditina</taxon>
        <taxon>Rhabditomorpha</taxon>
        <taxon>Strongyloidea</taxon>
        <taxon>Ancylostomatidae</taxon>
        <taxon>Bunostominae</taxon>
        <taxon>Necator</taxon>
    </lineage>
</organism>
<sequence length="171" mass="19111">MFEIGPVTSGCFRSTTIQTKPLRLFFVIHADTTFFLSFERRRRHPRVIYSGMSSSPSSRLWVGPLLLILVIALIYIFSLMPNSPPQRELTPLIDDAHHVRTFRLGDHEITESLNEMKAPKPRLVKRGEHQASTEEVAVGEEVTLITLTPVDLRTGRAGASNSSICPGCVPE</sequence>
<keyword evidence="1" id="KW-0472">Membrane</keyword>
<keyword evidence="1" id="KW-0812">Transmembrane</keyword>
<keyword evidence="3" id="KW-1185">Reference proteome</keyword>